<proteinExistence type="predicted"/>
<comment type="caution">
    <text evidence="2">The sequence shown here is derived from an EMBL/GenBank/DDBJ whole genome shotgun (WGS) entry which is preliminary data.</text>
</comment>
<accession>A0ABD5VI20</accession>
<organism evidence="2 3">
    <name type="scientific">Halorubellus litoreus</name>
    <dbReference type="NCBI Taxonomy" id="755308"/>
    <lineage>
        <taxon>Archaea</taxon>
        <taxon>Methanobacteriati</taxon>
        <taxon>Methanobacteriota</taxon>
        <taxon>Stenosarchaea group</taxon>
        <taxon>Halobacteria</taxon>
        <taxon>Halobacteriales</taxon>
        <taxon>Halorubellaceae</taxon>
        <taxon>Halorubellus</taxon>
    </lineage>
</organism>
<feature type="region of interest" description="Disordered" evidence="1">
    <location>
        <begin position="1"/>
        <end position="34"/>
    </location>
</feature>
<gene>
    <name evidence="2" type="ORF">ACFQGB_08130</name>
</gene>
<evidence type="ECO:0000313" key="2">
    <source>
        <dbReference type="EMBL" id="MFC6952832.1"/>
    </source>
</evidence>
<feature type="compositionally biased region" description="Basic and acidic residues" evidence="1">
    <location>
        <begin position="9"/>
        <end position="30"/>
    </location>
</feature>
<reference evidence="2 3" key="1">
    <citation type="journal article" date="2019" name="Int. J. Syst. Evol. Microbiol.">
        <title>The Global Catalogue of Microorganisms (GCM) 10K type strain sequencing project: providing services to taxonomists for standard genome sequencing and annotation.</title>
        <authorList>
            <consortium name="The Broad Institute Genomics Platform"/>
            <consortium name="The Broad Institute Genome Sequencing Center for Infectious Disease"/>
            <person name="Wu L."/>
            <person name="Ma J."/>
        </authorList>
    </citation>
    <scope>NUCLEOTIDE SEQUENCE [LARGE SCALE GENOMIC DNA]</scope>
    <source>
        <strain evidence="2 3">GX26</strain>
    </source>
</reference>
<evidence type="ECO:0000313" key="3">
    <source>
        <dbReference type="Proteomes" id="UP001596395"/>
    </source>
</evidence>
<dbReference type="InterPro" id="IPR011051">
    <property type="entry name" value="RmlC_Cupin_sf"/>
</dbReference>
<evidence type="ECO:0000256" key="1">
    <source>
        <dbReference type="SAM" id="MobiDB-lite"/>
    </source>
</evidence>
<protein>
    <submittedName>
        <fullName evidence="2">Cupin domain-containing protein</fullName>
    </submittedName>
</protein>
<dbReference type="RefSeq" id="WP_336349815.1">
    <property type="nucleotide sequence ID" value="NZ_JAZAQL010000002.1"/>
</dbReference>
<keyword evidence="3" id="KW-1185">Reference proteome</keyword>
<dbReference type="PROSITE" id="PS51318">
    <property type="entry name" value="TAT"/>
    <property type="match status" value="1"/>
</dbReference>
<dbReference type="InterPro" id="IPR006311">
    <property type="entry name" value="TAT_signal"/>
</dbReference>
<dbReference type="InterPro" id="IPR014710">
    <property type="entry name" value="RmlC-like_jellyroll"/>
</dbReference>
<dbReference type="EMBL" id="JBHSXN010000002">
    <property type="protein sequence ID" value="MFC6952832.1"/>
    <property type="molecule type" value="Genomic_DNA"/>
</dbReference>
<dbReference type="Gene3D" id="2.60.120.10">
    <property type="entry name" value="Jelly Rolls"/>
    <property type="match status" value="1"/>
</dbReference>
<dbReference type="Proteomes" id="UP001596395">
    <property type="component" value="Unassembled WGS sequence"/>
</dbReference>
<sequence>MSTTPHVITDSRSDDRRTGRTDPAHHRPSDADDDGLFRRTVLQATAVALAGLGFAGTALADPTDSDGNTHTETVSVPVDEPDGFFVDPLAMHARFTDRVAAQFRIEYSVSPDEDFEEKLTGQPARSSGTIVSNLPRDASNVVFAKVRWNPDGTTGWHTHPGPVIVSITEGEIEVVNERDCIPRRYAAGQAFIDPGQGSVHIASNPSSTDGAAAYATFLGVPDGAPPTIWTQPVDC</sequence>
<name>A0ABD5VI20_9EURY</name>
<dbReference type="SUPFAM" id="SSF51182">
    <property type="entry name" value="RmlC-like cupins"/>
    <property type="match status" value="1"/>
</dbReference>
<dbReference type="AlphaFoldDB" id="A0ABD5VI20"/>